<organism evidence="2 3">
    <name type="scientific">Citricoccus zhacaiensis</name>
    <dbReference type="NCBI Taxonomy" id="489142"/>
    <lineage>
        <taxon>Bacteria</taxon>
        <taxon>Bacillati</taxon>
        <taxon>Actinomycetota</taxon>
        <taxon>Actinomycetes</taxon>
        <taxon>Micrococcales</taxon>
        <taxon>Micrococcaceae</taxon>
        <taxon>Citricoccus</taxon>
    </lineage>
</organism>
<comment type="caution">
    <text evidence="2">The sequence shown here is derived from an EMBL/GenBank/DDBJ whole genome shotgun (WGS) entry which is preliminary data.</text>
</comment>
<evidence type="ECO:0000313" key="2">
    <source>
        <dbReference type="EMBL" id="GGO47785.1"/>
    </source>
</evidence>
<sequence>MGIFTQSVAVGCTTAGAPERLEWNGRIYVLAAQPVRWYERRKWWTEERRAERGRGAGLVDHEVWRVQVRLEKARNAPLLTLDLSHHVDSGRWRLVRIHDGAAVRLRESA</sequence>
<name>A0ABQ2M7B4_9MICC</name>
<proteinExistence type="predicted"/>
<dbReference type="InterPro" id="IPR045443">
    <property type="entry name" value="DUF6504"/>
</dbReference>
<dbReference type="EMBL" id="BMLQ01000008">
    <property type="protein sequence ID" value="GGO47785.1"/>
    <property type="molecule type" value="Genomic_DNA"/>
</dbReference>
<keyword evidence="3" id="KW-1185">Reference proteome</keyword>
<gene>
    <name evidence="2" type="ORF">GCM10010977_25850</name>
</gene>
<evidence type="ECO:0000259" key="1">
    <source>
        <dbReference type="Pfam" id="PF20114"/>
    </source>
</evidence>
<protein>
    <recommendedName>
        <fullName evidence="1">DUF6504 domain-containing protein</fullName>
    </recommendedName>
</protein>
<reference evidence="3" key="1">
    <citation type="journal article" date="2019" name="Int. J. Syst. Evol. Microbiol.">
        <title>The Global Catalogue of Microorganisms (GCM) 10K type strain sequencing project: providing services to taxonomists for standard genome sequencing and annotation.</title>
        <authorList>
            <consortium name="The Broad Institute Genomics Platform"/>
            <consortium name="The Broad Institute Genome Sequencing Center for Infectious Disease"/>
            <person name="Wu L."/>
            <person name="Ma J."/>
        </authorList>
    </citation>
    <scope>NUCLEOTIDE SEQUENCE [LARGE SCALE GENOMIC DNA]</scope>
    <source>
        <strain evidence="3">CGMCC 1.7064</strain>
    </source>
</reference>
<dbReference type="Pfam" id="PF20114">
    <property type="entry name" value="DUF6504"/>
    <property type="match status" value="1"/>
</dbReference>
<accession>A0ABQ2M7B4</accession>
<dbReference type="RefSeq" id="WP_159550812.1">
    <property type="nucleotide sequence ID" value="NZ_BAAAOU010000007.1"/>
</dbReference>
<evidence type="ECO:0000313" key="3">
    <source>
        <dbReference type="Proteomes" id="UP000642509"/>
    </source>
</evidence>
<feature type="domain" description="DUF6504" evidence="1">
    <location>
        <begin position="13"/>
        <end position="99"/>
    </location>
</feature>
<dbReference type="Proteomes" id="UP000642509">
    <property type="component" value="Unassembled WGS sequence"/>
</dbReference>